<feature type="compositionally biased region" description="Gly residues" evidence="1">
    <location>
        <begin position="17"/>
        <end position="32"/>
    </location>
</feature>
<gene>
    <name evidence="2" type="ORF">GCM10023214_08980</name>
</gene>
<feature type="region of interest" description="Disordered" evidence="1">
    <location>
        <begin position="1"/>
        <end position="60"/>
    </location>
</feature>
<name>A0ABP9Q439_9PSEU</name>
<organism evidence="2 3">
    <name type="scientific">Amycolatopsis dongchuanensis</name>
    <dbReference type="NCBI Taxonomy" id="1070866"/>
    <lineage>
        <taxon>Bacteria</taxon>
        <taxon>Bacillati</taxon>
        <taxon>Actinomycetota</taxon>
        <taxon>Actinomycetes</taxon>
        <taxon>Pseudonocardiales</taxon>
        <taxon>Pseudonocardiaceae</taxon>
        <taxon>Amycolatopsis</taxon>
    </lineage>
</organism>
<reference evidence="3" key="1">
    <citation type="journal article" date="2019" name="Int. J. Syst. Evol. Microbiol.">
        <title>The Global Catalogue of Microorganisms (GCM) 10K type strain sequencing project: providing services to taxonomists for standard genome sequencing and annotation.</title>
        <authorList>
            <consortium name="The Broad Institute Genomics Platform"/>
            <consortium name="The Broad Institute Genome Sequencing Center for Infectious Disease"/>
            <person name="Wu L."/>
            <person name="Ma J."/>
        </authorList>
    </citation>
    <scope>NUCLEOTIDE SEQUENCE [LARGE SCALE GENOMIC DNA]</scope>
    <source>
        <strain evidence="3">JCM 18054</strain>
    </source>
</reference>
<feature type="compositionally biased region" description="Polar residues" evidence="1">
    <location>
        <begin position="1"/>
        <end position="13"/>
    </location>
</feature>
<comment type="caution">
    <text evidence="2">The sequence shown here is derived from an EMBL/GenBank/DDBJ whole genome shotgun (WGS) entry which is preliminary data.</text>
</comment>
<proteinExistence type="predicted"/>
<sequence>MQSSGPRSPLASQSGSGWAGGTGSGVTGGGGSGDEDGGGGEVVSGGVSVDGNGGGGSAGAVVCPMGTMGYGADVVTVVDRVITLVGSAGTT</sequence>
<evidence type="ECO:0000313" key="2">
    <source>
        <dbReference type="EMBL" id="GAA5154473.1"/>
    </source>
</evidence>
<evidence type="ECO:0000313" key="3">
    <source>
        <dbReference type="Proteomes" id="UP001500192"/>
    </source>
</evidence>
<dbReference type="EMBL" id="BAABIB010000018">
    <property type="protein sequence ID" value="GAA5154473.1"/>
    <property type="molecule type" value="Genomic_DNA"/>
</dbReference>
<keyword evidence="3" id="KW-1185">Reference proteome</keyword>
<protein>
    <submittedName>
        <fullName evidence="2">Uncharacterized protein</fullName>
    </submittedName>
</protein>
<accession>A0ABP9Q439</accession>
<dbReference type="RefSeq" id="WP_346052381.1">
    <property type="nucleotide sequence ID" value="NZ_BAABIB010000018.1"/>
</dbReference>
<dbReference type="Proteomes" id="UP001500192">
    <property type="component" value="Unassembled WGS sequence"/>
</dbReference>
<evidence type="ECO:0000256" key="1">
    <source>
        <dbReference type="SAM" id="MobiDB-lite"/>
    </source>
</evidence>